<gene>
    <name evidence="2" type="ORF">EGT74_13935</name>
</gene>
<dbReference type="PROSITE" id="PS50943">
    <property type="entry name" value="HTH_CROC1"/>
    <property type="match status" value="1"/>
</dbReference>
<dbReference type="InterPro" id="IPR001387">
    <property type="entry name" value="Cro/C1-type_HTH"/>
</dbReference>
<name>A0A3N4Q8W7_9BACT</name>
<dbReference type="Proteomes" id="UP000278351">
    <property type="component" value="Unassembled WGS sequence"/>
</dbReference>
<dbReference type="Pfam" id="PF13599">
    <property type="entry name" value="Pentapeptide_4"/>
    <property type="match status" value="1"/>
</dbReference>
<dbReference type="GO" id="GO:0003677">
    <property type="term" value="F:DNA binding"/>
    <property type="evidence" value="ECO:0007669"/>
    <property type="project" value="InterPro"/>
</dbReference>
<dbReference type="EMBL" id="RPDH01000002">
    <property type="protein sequence ID" value="RPE08164.1"/>
    <property type="molecule type" value="Genomic_DNA"/>
</dbReference>
<reference evidence="2 3" key="1">
    <citation type="submission" date="2018-11" db="EMBL/GenBank/DDBJ databases">
        <title>Chitinophaga lutea sp.nov., isolate from arsenic contaminated soil.</title>
        <authorList>
            <person name="Zong Y."/>
        </authorList>
    </citation>
    <scope>NUCLEOTIDE SEQUENCE [LARGE SCALE GENOMIC DNA]</scope>
    <source>
        <strain evidence="2 3">ZY74</strain>
    </source>
</reference>
<dbReference type="PANTHER" id="PTHR14136">
    <property type="entry name" value="BTB_POZ DOMAIN-CONTAINING PROTEIN KCTD9"/>
    <property type="match status" value="1"/>
</dbReference>
<dbReference type="OrthoDB" id="9812495at2"/>
<evidence type="ECO:0000313" key="2">
    <source>
        <dbReference type="EMBL" id="RPE08164.1"/>
    </source>
</evidence>
<dbReference type="Gene3D" id="2.160.20.80">
    <property type="entry name" value="E3 ubiquitin-protein ligase SopA"/>
    <property type="match status" value="2"/>
</dbReference>
<comment type="caution">
    <text evidence="2">The sequence shown here is derived from an EMBL/GenBank/DDBJ whole genome shotgun (WGS) entry which is preliminary data.</text>
</comment>
<dbReference type="RefSeq" id="WP_123847164.1">
    <property type="nucleotide sequence ID" value="NZ_RPDH01000002.1"/>
</dbReference>
<dbReference type="SUPFAM" id="SSF47413">
    <property type="entry name" value="lambda repressor-like DNA-binding domains"/>
    <property type="match status" value="1"/>
</dbReference>
<dbReference type="Gene3D" id="1.10.260.40">
    <property type="entry name" value="lambda repressor-like DNA-binding domains"/>
    <property type="match status" value="1"/>
</dbReference>
<sequence length="299" mass="32707">MLNAKMIGDKIAAARKKINISQAQLAQRLFISSQAVGKWERGESMPDITTFNSLAEILGVDLNYFSANFPSEVAEAPSVDTQVAKTEALPAAKPEKKRSWNMSGGNWVDADFSGLKNLHEKFSGSNMQRCKFIGSDMSGLLLRGNNIETCDFSGSDFGNSQVQNSNLSGNLFKDCSLKGTEFSGSYITGCDFTGADLTGVVAKSGGFEKCTIAGAVWNSASFDGMYFADMVFEGKVEDCYFENCAFKRVTFQHATLTKTFFKGRSLKSLRFIDCQADRITYEFLKSCKADVTGITLLTQ</sequence>
<dbReference type="InterPro" id="IPR051082">
    <property type="entry name" value="Pentapeptide-BTB/POZ_domain"/>
</dbReference>
<proteinExistence type="predicted"/>
<feature type="domain" description="HTH cro/C1-type" evidence="1">
    <location>
        <begin position="11"/>
        <end position="65"/>
    </location>
</feature>
<organism evidence="2 3">
    <name type="scientific">Chitinophaga lutea</name>
    <dbReference type="NCBI Taxonomy" id="2488634"/>
    <lineage>
        <taxon>Bacteria</taxon>
        <taxon>Pseudomonadati</taxon>
        <taxon>Bacteroidota</taxon>
        <taxon>Chitinophagia</taxon>
        <taxon>Chitinophagales</taxon>
        <taxon>Chitinophagaceae</taxon>
        <taxon>Chitinophaga</taxon>
    </lineage>
</organism>
<keyword evidence="3" id="KW-1185">Reference proteome</keyword>
<evidence type="ECO:0000313" key="3">
    <source>
        <dbReference type="Proteomes" id="UP000278351"/>
    </source>
</evidence>
<dbReference type="AlphaFoldDB" id="A0A3N4Q8W7"/>
<evidence type="ECO:0000259" key="1">
    <source>
        <dbReference type="PROSITE" id="PS50943"/>
    </source>
</evidence>
<accession>A0A3N4Q8W7</accession>
<protein>
    <submittedName>
        <fullName evidence="2">Helix-turn-helix domain-containing protein</fullName>
    </submittedName>
</protein>
<dbReference type="SMART" id="SM00530">
    <property type="entry name" value="HTH_XRE"/>
    <property type="match status" value="1"/>
</dbReference>
<dbReference type="InterPro" id="IPR010982">
    <property type="entry name" value="Lambda_DNA-bd_dom_sf"/>
</dbReference>
<dbReference type="SUPFAM" id="SSF141571">
    <property type="entry name" value="Pentapeptide repeat-like"/>
    <property type="match status" value="1"/>
</dbReference>
<dbReference type="PANTHER" id="PTHR14136:SF17">
    <property type="entry name" value="BTB_POZ DOMAIN-CONTAINING PROTEIN KCTD9"/>
    <property type="match status" value="1"/>
</dbReference>
<dbReference type="CDD" id="cd00093">
    <property type="entry name" value="HTH_XRE"/>
    <property type="match status" value="1"/>
</dbReference>
<dbReference type="Pfam" id="PF01381">
    <property type="entry name" value="HTH_3"/>
    <property type="match status" value="1"/>
</dbReference>
<dbReference type="InterPro" id="IPR001646">
    <property type="entry name" value="5peptide_repeat"/>
</dbReference>